<feature type="region of interest" description="Disordered" evidence="1">
    <location>
        <begin position="975"/>
        <end position="994"/>
    </location>
</feature>
<organism evidence="2 3">
    <name type="scientific">Phytophthora lilii</name>
    <dbReference type="NCBI Taxonomy" id="2077276"/>
    <lineage>
        <taxon>Eukaryota</taxon>
        <taxon>Sar</taxon>
        <taxon>Stramenopiles</taxon>
        <taxon>Oomycota</taxon>
        <taxon>Peronosporomycetes</taxon>
        <taxon>Peronosporales</taxon>
        <taxon>Peronosporaceae</taxon>
        <taxon>Phytophthora</taxon>
    </lineage>
</organism>
<dbReference type="InterPro" id="IPR036770">
    <property type="entry name" value="Ankyrin_rpt-contain_sf"/>
</dbReference>
<dbReference type="SUPFAM" id="SSF48403">
    <property type="entry name" value="Ankyrin repeat"/>
    <property type="match status" value="1"/>
</dbReference>
<dbReference type="EMBL" id="BSXW01000221">
    <property type="protein sequence ID" value="GMF15388.1"/>
    <property type="molecule type" value="Genomic_DNA"/>
</dbReference>
<feature type="region of interest" description="Disordered" evidence="1">
    <location>
        <begin position="1029"/>
        <end position="1049"/>
    </location>
</feature>
<dbReference type="Gene3D" id="1.25.40.20">
    <property type="entry name" value="Ankyrin repeat-containing domain"/>
    <property type="match status" value="1"/>
</dbReference>
<keyword evidence="3" id="KW-1185">Reference proteome</keyword>
<accession>A0A9W6TL95</accession>
<sequence>MGDGVPPRAVGLVKAFVHFHERLQYYLLVLEQQEMELLQPTQWIAQLCAPTDEDVVRVLEDRVDVYTHPSFIRLLYRDDTYRDLREHNICLLDALEVQCPRGVVQEFFNHLHKLSAENRARSFLSLASKVPSDGVDGDEDEERIAWLDRIADSFTSSPRALRPQLLLAASIIGHTPMVAQVLRDLGTDDEQAPNIDAVEAECLIEAATNQHFLVVKELLDGGRFSNRNETRWDAVVQALEVSCTNGCADITDILLSHYLSYCSVISACGAHHLRLLRLALANWHFEIVELLLECDPRGTLCNVMELIDTLREEIAQASQDSAEASSGLVAIIVGEENDDMGDLVMWDAAALARGVSSENTTLVRFLVNHVDFCPETLTAALEAAEDTENLDMVQVISNQLMKVTNHCRQEEIGDEMAGSSPSVNLIYSDEKPLETWAVEDNRIQSDAYEDDARDGACTKHANHDEEYNVKAVSHTILPSQPAMMDAVRTASFKEVGCVISAATHSVVMRKVEAASQADLVRASTEPEDKAGSALKLESNALPGPEQNDDSSSCEELTPKLEDGTLAESEQCARTSPNKELTLLRQFSSNTVDEMVCEGKLAAVRRMDRQSDIVVEEQTEIADGSVAPSMVEKNTNESEVTGSDPSTETITIDVSCNNTVHFSKECVNPGDPLVLQTANPDEENEDYQYEDENERKTVYGTEDIMVDESIMPTTSDTESTGESTDSGIASCSNLAKENFLESGHCSNPDSEKPVSAMTPLSVVTTVHNLVDTTVENFKALGTSDSEQRERTQVISEICYNVVACTDYHETKAVLPPQVLGTSSRTPAASPNRSTIICPVKWEHIADVSESSVRTEVVSVPLHEGDRVEVHYKGRSVLFPGVIAFCHSNGVYDVVYEDGEEETCVSRDLIQLVESYNPKNSGLQNDGADENEVATLGAPVSVSMSIHCSRSSLGSGDFGLEVDGYCETAAHADVVCRTDQDEREDNNEEGSDKSDAIIAANEDKRDFDSQPEQVHVEIEKAISIGHFEPVRTDTLEDPGPNSETTQSGSNHFEVRAAVKEDVIKIEHLPEIPSLTVPSSCGTGKNIIEEIRLASGTSKRSLQDRSLSITSHRSRCRTADNVSAEEVAEWKNVDLLLNRKRRLFQSQTGSVETTKVPWGEEFATIQSLKRFAAQHPDILRAHM</sequence>
<proteinExistence type="predicted"/>
<name>A0A9W6TL95_9STRA</name>
<gene>
    <name evidence="2" type="ORF">Plil01_000527600</name>
</gene>
<dbReference type="AlphaFoldDB" id="A0A9W6TL95"/>
<dbReference type="OrthoDB" id="129290at2759"/>
<dbReference type="Proteomes" id="UP001165083">
    <property type="component" value="Unassembled WGS sequence"/>
</dbReference>
<evidence type="ECO:0000256" key="1">
    <source>
        <dbReference type="SAM" id="MobiDB-lite"/>
    </source>
</evidence>
<dbReference type="Gene3D" id="2.30.30.140">
    <property type="match status" value="1"/>
</dbReference>
<comment type="caution">
    <text evidence="2">The sequence shown here is derived from an EMBL/GenBank/DDBJ whole genome shotgun (WGS) entry which is preliminary data.</text>
</comment>
<protein>
    <submittedName>
        <fullName evidence="2">Unnamed protein product</fullName>
    </submittedName>
</protein>
<feature type="region of interest" description="Disordered" evidence="1">
    <location>
        <begin position="522"/>
        <end position="556"/>
    </location>
</feature>
<reference evidence="2" key="1">
    <citation type="submission" date="2023-04" db="EMBL/GenBank/DDBJ databases">
        <title>Phytophthora lilii NBRC 32176.</title>
        <authorList>
            <person name="Ichikawa N."/>
            <person name="Sato H."/>
            <person name="Tonouchi N."/>
        </authorList>
    </citation>
    <scope>NUCLEOTIDE SEQUENCE</scope>
    <source>
        <strain evidence="2">NBRC 32176</strain>
    </source>
</reference>
<evidence type="ECO:0000313" key="2">
    <source>
        <dbReference type="EMBL" id="GMF15388.1"/>
    </source>
</evidence>
<feature type="compositionally biased region" description="Polar residues" evidence="1">
    <location>
        <begin position="1039"/>
        <end position="1048"/>
    </location>
</feature>
<dbReference type="CDD" id="cd04508">
    <property type="entry name" value="Tudor_SF"/>
    <property type="match status" value="1"/>
</dbReference>
<evidence type="ECO:0000313" key="3">
    <source>
        <dbReference type="Proteomes" id="UP001165083"/>
    </source>
</evidence>